<dbReference type="PANTHER" id="PTHR30178">
    <property type="entry name" value="INNER MEMBRANE PROTEIN YAAH"/>
    <property type="match status" value="1"/>
</dbReference>
<keyword evidence="8" id="KW-1185">Reference proteome</keyword>
<dbReference type="GO" id="GO:0071422">
    <property type="term" value="P:succinate transmembrane transport"/>
    <property type="evidence" value="ECO:0007669"/>
    <property type="project" value="TreeGrafter"/>
</dbReference>
<name>E4TJ22_CALNY</name>
<dbReference type="eggNOG" id="COG1584">
    <property type="taxonomic scope" value="Bacteria"/>
</dbReference>
<feature type="transmembrane region" description="Helical" evidence="6">
    <location>
        <begin position="118"/>
        <end position="137"/>
    </location>
</feature>
<feature type="transmembrane region" description="Helical" evidence="6">
    <location>
        <begin position="174"/>
        <end position="194"/>
    </location>
</feature>
<evidence type="ECO:0000256" key="4">
    <source>
        <dbReference type="ARBA" id="ARBA00022989"/>
    </source>
</evidence>
<gene>
    <name evidence="7" type="ordered locus">Calni_1246</name>
</gene>
<keyword evidence="5 6" id="KW-0472">Membrane</keyword>
<feature type="transmembrane region" description="Helical" evidence="6">
    <location>
        <begin position="59"/>
        <end position="79"/>
    </location>
</feature>
<dbReference type="Pfam" id="PF01184">
    <property type="entry name" value="Gpr1_Fun34_YaaH"/>
    <property type="match status" value="1"/>
</dbReference>
<comment type="subcellular location">
    <subcellularLocation>
        <location evidence="1">Membrane</location>
        <topology evidence="1">Multi-pass membrane protein</topology>
    </subcellularLocation>
</comment>
<dbReference type="PANTHER" id="PTHR30178:SF3">
    <property type="entry name" value="SUCCINATE-ACETATE_PROTON SYMPORTER SATP"/>
    <property type="match status" value="1"/>
</dbReference>
<keyword evidence="3 6" id="KW-0812">Transmembrane</keyword>
<dbReference type="AlphaFoldDB" id="E4TJ22"/>
<reference evidence="7 8" key="2">
    <citation type="journal article" date="2011" name="Stand. Genomic Sci.">
        <title>Complete genome sequence of Calditerrivibrio nitroreducens type strain (Yu37-1).</title>
        <authorList>
            <person name="Pitluck S."/>
            <person name="Sikorski J."/>
            <person name="Zeytun A."/>
            <person name="Lapidus A."/>
            <person name="Nolan M."/>
            <person name="Lucas S."/>
            <person name="Hammon N."/>
            <person name="Deshpande S."/>
            <person name="Cheng J.F."/>
            <person name="Tapia R."/>
            <person name="Han C."/>
            <person name="Goodwin L."/>
            <person name="Liolios K."/>
            <person name="Pagani I."/>
            <person name="Ivanova N."/>
            <person name="Mavromatis K."/>
            <person name="Pati A."/>
            <person name="Chen A."/>
            <person name="Palaniappan K."/>
            <person name="Hauser L."/>
            <person name="Chang Y.J."/>
            <person name="Jeffries C.D."/>
            <person name="Detter J.C."/>
            <person name="Brambilla E."/>
            <person name="Djao O.D."/>
            <person name="Rohde M."/>
            <person name="Spring S."/>
            <person name="Goker M."/>
            <person name="Woyke T."/>
            <person name="Bristow J."/>
            <person name="Eisen J.A."/>
            <person name="Markowitz V."/>
            <person name="Hugenholtz P."/>
            <person name="Kyrpides N.C."/>
            <person name="Klenk H.P."/>
            <person name="Land M."/>
        </authorList>
    </citation>
    <scope>NUCLEOTIDE SEQUENCE [LARGE SCALE GENOMIC DNA]</scope>
    <source>
        <strain evidence="8">DSM 19672 / NBRC 101217 / Yu37-1</strain>
    </source>
</reference>
<dbReference type="RefSeq" id="WP_013451366.1">
    <property type="nucleotide sequence ID" value="NC_014758.1"/>
</dbReference>
<dbReference type="InterPro" id="IPR047622">
    <property type="entry name" value="GPR1_FUN34_YAAH"/>
</dbReference>
<dbReference type="InterPro" id="IPR047623">
    <property type="entry name" value="SatP"/>
</dbReference>
<sequence length="216" mass="23445">MSKAAEITLESIQSKSLVAETVIKDTTANPAPLGLMGFGLTTILLNLHNIGLFGLSSMILAMGIFYGGMAQIFAGIMEWKKKNTFGTVAFTSYGLFWISLVALIVFPKMGIISAPEKNEMVVYLFLWGMFTMILLVGTFRMNFAIMFVFLMLTVLFMMLAIADGTGNPAIKLAAGYIGILTGASAIYVAAAQILNEVYGSTLLPLGEFKKRQPRVL</sequence>
<evidence type="ECO:0000256" key="2">
    <source>
        <dbReference type="ARBA" id="ARBA00005587"/>
    </source>
</evidence>
<evidence type="ECO:0000313" key="7">
    <source>
        <dbReference type="EMBL" id="ADR19154.1"/>
    </source>
</evidence>
<dbReference type="GO" id="GO:0005886">
    <property type="term" value="C:plasma membrane"/>
    <property type="evidence" value="ECO:0007669"/>
    <property type="project" value="TreeGrafter"/>
</dbReference>
<dbReference type="OrthoDB" id="9787939at2"/>
<dbReference type="KEGG" id="cni:Calni_1246"/>
<feature type="transmembrane region" description="Helical" evidence="6">
    <location>
        <begin position="85"/>
        <end position="106"/>
    </location>
</feature>
<dbReference type="EMBL" id="CP002347">
    <property type="protein sequence ID" value="ADR19154.1"/>
    <property type="molecule type" value="Genomic_DNA"/>
</dbReference>
<reference key="1">
    <citation type="submission" date="2010-11" db="EMBL/GenBank/DDBJ databases">
        <title>The complete genome of chromosome of Calditerrivibrio nitroreducens DSM 19672.</title>
        <authorList>
            <consortium name="US DOE Joint Genome Institute (JGI-PGF)"/>
            <person name="Lucas S."/>
            <person name="Copeland A."/>
            <person name="Lapidus A."/>
            <person name="Bruce D."/>
            <person name="Goodwin L."/>
            <person name="Pitluck S."/>
            <person name="Kyrpides N."/>
            <person name="Mavromatis K."/>
            <person name="Ivanova N."/>
            <person name="Mikhailova N."/>
            <person name="Zeytun A."/>
            <person name="Brettin T."/>
            <person name="Detter J.C."/>
            <person name="Tapia R."/>
            <person name="Han C."/>
            <person name="Land M."/>
            <person name="Hauser L."/>
            <person name="Markowitz V."/>
            <person name="Cheng J.-F."/>
            <person name="Hugenholtz P."/>
            <person name="Woyke T."/>
            <person name="Wu D."/>
            <person name="Spring S."/>
            <person name="Schroeder M."/>
            <person name="Brambilla E."/>
            <person name="Klenk H.-P."/>
            <person name="Eisen J.A."/>
        </authorList>
    </citation>
    <scope>NUCLEOTIDE SEQUENCE [LARGE SCALE GENOMIC DNA]</scope>
    <source>
        <strain>DSM 19672</strain>
    </source>
</reference>
<evidence type="ECO:0000256" key="5">
    <source>
        <dbReference type="ARBA" id="ARBA00023136"/>
    </source>
</evidence>
<accession>E4TJ22</accession>
<dbReference type="Proteomes" id="UP000007039">
    <property type="component" value="Chromosome"/>
</dbReference>
<protein>
    <submittedName>
        <fullName evidence="7">GPR1/FUN34/yaaH family protein</fullName>
    </submittedName>
</protein>
<proteinExistence type="inferred from homology"/>
<feature type="transmembrane region" description="Helical" evidence="6">
    <location>
        <begin position="143"/>
        <end position="162"/>
    </location>
</feature>
<comment type="similarity">
    <text evidence="2">Belongs to the acetate uptake transporter (AceTr) (TC 2.A.96) family.</text>
</comment>
<organism evidence="7 8">
    <name type="scientific">Calditerrivibrio nitroreducens (strain DSM 19672 / NBRC 101217 / Yu37-1)</name>
    <dbReference type="NCBI Taxonomy" id="768670"/>
    <lineage>
        <taxon>Bacteria</taxon>
        <taxon>Pseudomonadati</taxon>
        <taxon>Deferribacterota</taxon>
        <taxon>Deferribacteres</taxon>
        <taxon>Deferribacterales</taxon>
        <taxon>Calditerrivibrionaceae</taxon>
    </lineage>
</organism>
<dbReference type="GO" id="GO:0015360">
    <property type="term" value="F:acetate:proton symporter activity"/>
    <property type="evidence" value="ECO:0007669"/>
    <property type="project" value="TreeGrafter"/>
</dbReference>
<evidence type="ECO:0000256" key="6">
    <source>
        <dbReference type="SAM" id="Phobius"/>
    </source>
</evidence>
<dbReference type="HOGENOM" id="CLU_051062_3_0_0"/>
<dbReference type="NCBIfam" id="NF038013">
    <property type="entry name" value="AceTr_1"/>
    <property type="match status" value="1"/>
</dbReference>
<dbReference type="InterPro" id="IPR000791">
    <property type="entry name" value="Gpr1/Fun34/SatP-like"/>
</dbReference>
<keyword evidence="4 6" id="KW-1133">Transmembrane helix</keyword>
<evidence type="ECO:0000313" key="8">
    <source>
        <dbReference type="Proteomes" id="UP000007039"/>
    </source>
</evidence>
<evidence type="ECO:0000256" key="1">
    <source>
        <dbReference type="ARBA" id="ARBA00004141"/>
    </source>
</evidence>
<evidence type="ECO:0000256" key="3">
    <source>
        <dbReference type="ARBA" id="ARBA00022692"/>
    </source>
</evidence>
<dbReference type="PROSITE" id="PS01114">
    <property type="entry name" value="GPR1_FUN34_YAAH"/>
    <property type="match status" value="1"/>
</dbReference>